<dbReference type="OrthoDB" id="3250108at2759"/>
<comment type="caution">
    <text evidence="2">The sequence shown here is derived from an EMBL/GenBank/DDBJ whole genome shotgun (WGS) entry which is preliminary data.</text>
</comment>
<evidence type="ECO:0000256" key="1">
    <source>
        <dbReference type="SAM" id="MobiDB-lite"/>
    </source>
</evidence>
<feature type="region of interest" description="Disordered" evidence="1">
    <location>
        <begin position="268"/>
        <end position="299"/>
    </location>
</feature>
<proteinExistence type="predicted"/>
<feature type="region of interest" description="Disordered" evidence="1">
    <location>
        <begin position="195"/>
        <end position="237"/>
    </location>
</feature>
<sequence>MSTSPVPVIEISLAPQEEPQPEPYSPFTPMNAAFSIPADDPYRPALLTPPAISWSLSSSHKTTPASQKGRGINDEDFQALLRASKERSSTLGTRKHDLRKEVALKAHKSRQVERRALFLSKIGAPPSPSAVSMPKTPPDSPAIFHYSLPSPGLMSPLALFEKLGLEDRTDESAVRKVWVEQVDFRLPKRFEAEPEFGSAASAPAAIPTITVTSTPALPEDRRRKGHARKPSLPSLEQITERYTSQTSAAPTALPTPARARAPLPAFLQTRRSSPSPPPEEAPAAMPAQTAEAPRPRLTSTGRIRLYLLSHSNGPSSRLRVLRRAARAIGHTSSRRRLSPH</sequence>
<protein>
    <submittedName>
        <fullName evidence="2">Uncharacterized protein</fullName>
    </submittedName>
</protein>
<feature type="region of interest" description="Disordered" evidence="1">
    <location>
        <begin position="1"/>
        <end position="32"/>
    </location>
</feature>
<dbReference type="EMBL" id="SGPK01001250">
    <property type="protein sequence ID" value="THG93638.1"/>
    <property type="molecule type" value="Genomic_DNA"/>
</dbReference>
<feature type="region of interest" description="Disordered" evidence="1">
    <location>
        <begin position="53"/>
        <end position="79"/>
    </location>
</feature>
<gene>
    <name evidence="2" type="ORF">EW145_g8324</name>
</gene>
<reference evidence="2 3" key="1">
    <citation type="submission" date="2019-02" db="EMBL/GenBank/DDBJ databases">
        <title>Genome sequencing of the rare red list fungi Phellinidium pouzarii.</title>
        <authorList>
            <person name="Buettner E."/>
            <person name="Kellner H."/>
        </authorList>
    </citation>
    <scope>NUCLEOTIDE SEQUENCE [LARGE SCALE GENOMIC DNA]</scope>
    <source>
        <strain evidence="2 3">DSM 108285</strain>
    </source>
</reference>
<accession>A0A4S4K746</accession>
<dbReference type="Proteomes" id="UP000308199">
    <property type="component" value="Unassembled WGS sequence"/>
</dbReference>
<feature type="compositionally biased region" description="Polar residues" evidence="1">
    <location>
        <begin position="54"/>
        <end position="66"/>
    </location>
</feature>
<feature type="compositionally biased region" description="Low complexity" evidence="1">
    <location>
        <begin position="198"/>
        <end position="216"/>
    </location>
</feature>
<evidence type="ECO:0000313" key="3">
    <source>
        <dbReference type="Proteomes" id="UP000308199"/>
    </source>
</evidence>
<keyword evidence="3" id="KW-1185">Reference proteome</keyword>
<dbReference type="AlphaFoldDB" id="A0A4S4K746"/>
<feature type="compositionally biased region" description="Low complexity" evidence="1">
    <location>
        <begin position="281"/>
        <end position="292"/>
    </location>
</feature>
<organism evidence="2 3">
    <name type="scientific">Phellinidium pouzarii</name>
    <dbReference type="NCBI Taxonomy" id="167371"/>
    <lineage>
        <taxon>Eukaryota</taxon>
        <taxon>Fungi</taxon>
        <taxon>Dikarya</taxon>
        <taxon>Basidiomycota</taxon>
        <taxon>Agaricomycotina</taxon>
        <taxon>Agaricomycetes</taxon>
        <taxon>Hymenochaetales</taxon>
        <taxon>Hymenochaetaceae</taxon>
        <taxon>Phellinidium</taxon>
    </lineage>
</organism>
<name>A0A4S4K746_9AGAM</name>
<evidence type="ECO:0000313" key="2">
    <source>
        <dbReference type="EMBL" id="THG93638.1"/>
    </source>
</evidence>